<dbReference type="EMBL" id="LT629745">
    <property type="protein sequence ID" value="SDR65829.1"/>
    <property type="molecule type" value="Genomic_DNA"/>
</dbReference>
<proteinExistence type="predicted"/>
<evidence type="ECO:0000313" key="1">
    <source>
        <dbReference type="EMBL" id="SDR65829.1"/>
    </source>
</evidence>
<evidence type="ECO:0000313" key="2">
    <source>
        <dbReference type="Proteomes" id="UP000198858"/>
    </source>
</evidence>
<gene>
    <name evidence="1" type="ORF">SAMN04488552_0200</name>
</gene>
<name>A0A1H1KVX8_9FLAO</name>
<dbReference type="Proteomes" id="UP000198858">
    <property type="component" value="Chromosome I"/>
</dbReference>
<sequence length="165" mass="19224">MEFVDQLKHEKESLLKRVSAINLLLESYGVKTEDSKDSNELFPVQQNERPVTNDSVFPINGRRDKQVLWLFENHLRSAVKLNKAQEEYRKIVEEYGGKAEKISNVARRLKKKGRLVVVKYNNMNTSSFWGLPSWVEENDFKSEFRPDESQLPIEVHTSEVIGNDK</sequence>
<dbReference type="AlphaFoldDB" id="A0A1H1KVX8"/>
<protein>
    <submittedName>
        <fullName evidence="1">Uncharacterized protein</fullName>
    </submittedName>
</protein>
<reference evidence="1 2" key="1">
    <citation type="submission" date="2016-10" db="EMBL/GenBank/DDBJ databases">
        <authorList>
            <person name="Varghese N."/>
            <person name="Submissions S."/>
        </authorList>
    </citation>
    <scope>NUCLEOTIDE SEQUENCE [LARGE SCALE GENOMIC DNA]</scope>
    <source>
        <strain evidence="1 2">Mar_2010_102</strain>
    </source>
</reference>
<accession>A0A1H1KVX8</accession>
<dbReference type="RefSeq" id="WP_089660923.1">
    <property type="nucleotide sequence ID" value="NZ_LT629745.1"/>
</dbReference>
<keyword evidence="2" id="KW-1185">Reference proteome</keyword>
<organism evidence="1 2">
    <name type="scientific">Christiangramia echinicola</name>
    <dbReference type="NCBI Taxonomy" id="279359"/>
    <lineage>
        <taxon>Bacteria</taxon>
        <taxon>Pseudomonadati</taxon>
        <taxon>Bacteroidota</taxon>
        <taxon>Flavobacteriia</taxon>
        <taxon>Flavobacteriales</taxon>
        <taxon>Flavobacteriaceae</taxon>
        <taxon>Christiangramia</taxon>
    </lineage>
</organism>